<organism evidence="1 2">
    <name type="scientific">Crotalaria pallida</name>
    <name type="common">Smooth rattlebox</name>
    <name type="synonym">Crotalaria striata</name>
    <dbReference type="NCBI Taxonomy" id="3830"/>
    <lineage>
        <taxon>Eukaryota</taxon>
        <taxon>Viridiplantae</taxon>
        <taxon>Streptophyta</taxon>
        <taxon>Embryophyta</taxon>
        <taxon>Tracheophyta</taxon>
        <taxon>Spermatophyta</taxon>
        <taxon>Magnoliopsida</taxon>
        <taxon>eudicotyledons</taxon>
        <taxon>Gunneridae</taxon>
        <taxon>Pentapetalae</taxon>
        <taxon>rosids</taxon>
        <taxon>fabids</taxon>
        <taxon>Fabales</taxon>
        <taxon>Fabaceae</taxon>
        <taxon>Papilionoideae</taxon>
        <taxon>50 kb inversion clade</taxon>
        <taxon>genistoids sensu lato</taxon>
        <taxon>core genistoids</taxon>
        <taxon>Crotalarieae</taxon>
        <taxon>Crotalaria</taxon>
    </lineage>
</organism>
<proteinExistence type="predicted"/>
<evidence type="ECO:0000313" key="2">
    <source>
        <dbReference type="Proteomes" id="UP001372338"/>
    </source>
</evidence>
<sequence length="303" mass="33360">MDITCIDLNVFLIHTTKNLRTFKANDEEKFNAGSSIAPAQGVTKNVGTNLEKPPSFIDRVIKRGPGKRSRQEGKHATPNYILLRNVGVKDFNKEGASHIESTARRVLIQPGNFGTNVPVLVKDTNKLTPTGGGVGGNVMQGWDNNEMVEVPETQFAIDPGQTKADDVIMQDYAANGLNDRSWHLRGSPVWNAITKAKSMLSNGFTLKVGAGDVSFFYDKWMDNGPLCNKVPWVAIHDTELRVKVVFRNGAWNFDTVFTLLPSDLQNNIIRSDIMVASTGFGKRTVSQLGPRRGSAILRSFLSL</sequence>
<evidence type="ECO:0000313" key="1">
    <source>
        <dbReference type="EMBL" id="KAK7256567.1"/>
    </source>
</evidence>
<gene>
    <name evidence="1" type="ORF">RIF29_30021</name>
</gene>
<dbReference type="AlphaFoldDB" id="A0AAN9HWE0"/>
<accession>A0AAN9HWE0</accession>
<dbReference type="EMBL" id="JAYWIO010000006">
    <property type="protein sequence ID" value="KAK7256567.1"/>
    <property type="molecule type" value="Genomic_DNA"/>
</dbReference>
<protein>
    <submittedName>
        <fullName evidence="1">Uncharacterized protein</fullName>
    </submittedName>
</protein>
<comment type="caution">
    <text evidence="1">The sequence shown here is derived from an EMBL/GenBank/DDBJ whole genome shotgun (WGS) entry which is preliminary data.</text>
</comment>
<dbReference type="Proteomes" id="UP001372338">
    <property type="component" value="Unassembled WGS sequence"/>
</dbReference>
<name>A0AAN9HWE0_CROPI</name>
<keyword evidence="2" id="KW-1185">Reference proteome</keyword>
<reference evidence="1 2" key="1">
    <citation type="submission" date="2024-01" db="EMBL/GenBank/DDBJ databases">
        <title>The genomes of 5 underutilized Papilionoideae crops provide insights into root nodulation and disease resistanc.</title>
        <authorList>
            <person name="Yuan L."/>
        </authorList>
    </citation>
    <scope>NUCLEOTIDE SEQUENCE [LARGE SCALE GENOMIC DNA]</scope>
    <source>
        <strain evidence="1">ZHUSHIDOU_FW_LH</strain>
        <tissue evidence="1">Leaf</tissue>
    </source>
</reference>